<dbReference type="InterPro" id="IPR009003">
    <property type="entry name" value="Peptidase_S1_PA"/>
</dbReference>
<dbReference type="EMBL" id="FNAV01000012">
    <property type="protein sequence ID" value="SDF08332.1"/>
    <property type="molecule type" value="Genomic_DNA"/>
</dbReference>
<reference evidence="3" key="1">
    <citation type="submission" date="2016-10" db="EMBL/GenBank/DDBJ databases">
        <authorList>
            <person name="Varghese N."/>
            <person name="Submissions S."/>
        </authorList>
    </citation>
    <scope>NUCLEOTIDE SEQUENCE [LARGE SCALE GENOMIC DNA]</scope>
    <source>
        <strain evidence="3">DSM 10146</strain>
    </source>
</reference>
<evidence type="ECO:0000256" key="1">
    <source>
        <dbReference type="SAM" id="MobiDB-lite"/>
    </source>
</evidence>
<gene>
    <name evidence="2" type="ORF">SAMN04488105_11265</name>
</gene>
<accession>A0A1G7I6P2</accession>
<dbReference type="AlphaFoldDB" id="A0A1G7I6P2"/>
<organism evidence="2 3">
    <name type="scientific">Salipiger thiooxidans</name>
    <dbReference type="NCBI Taxonomy" id="282683"/>
    <lineage>
        <taxon>Bacteria</taxon>
        <taxon>Pseudomonadati</taxon>
        <taxon>Pseudomonadota</taxon>
        <taxon>Alphaproteobacteria</taxon>
        <taxon>Rhodobacterales</taxon>
        <taxon>Roseobacteraceae</taxon>
        <taxon>Salipiger</taxon>
    </lineage>
</organism>
<sequence length="318" mass="33603">MPISIEDARRILREVLLRGPNDPERYGGPIQELYDKIRFSFDGRRGTPKVTGVGLTAEGGESRLVIFLEEELDGFAGVVREVLGLSAFDITERTSGPILPRARPAQGGDSLGEGRAGGESGTLGALVKNAAGQRFILTCNHVVGAVNQARPGDVVWQPSARDGGGARDCIGTVHQIHTIDLTGTGLNHMDAALIEPDNVGDVIDGVIVLGSINGTAPGIALQDPVRKYGWQTQRTDGHYMFKMDFLMPYAGHGTALFVDQLGIVDNVGIFGQGGDSGSVVLDAKDQLVGLYFGDAAAISMSFANPIEPILSHFGVSPV</sequence>
<evidence type="ECO:0008006" key="4">
    <source>
        <dbReference type="Google" id="ProtNLM"/>
    </source>
</evidence>
<proteinExistence type="predicted"/>
<dbReference type="SUPFAM" id="SSF50494">
    <property type="entry name" value="Trypsin-like serine proteases"/>
    <property type="match status" value="1"/>
</dbReference>
<dbReference type="Proteomes" id="UP000198994">
    <property type="component" value="Unassembled WGS sequence"/>
</dbReference>
<dbReference type="RefSeq" id="WP_089961772.1">
    <property type="nucleotide sequence ID" value="NZ_FNAV01000012.1"/>
</dbReference>
<keyword evidence="3" id="KW-1185">Reference proteome</keyword>
<dbReference type="OrthoDB" id="9802489at2"/>
<evidence type="ECO:0000313" key="2">
    <source>
        <dbReference type="EMBL" id="SDF08332.1"/>
    </source>
</evidence>
<protein>
    <recommendedName>
        <fullName evidence="4">Trypsin-like peptidase domain-containing protein</fullName>
    </recommendedName>
</protein>
<evidence type="ECO:0000313" key="3">
    <source>
        <dbReference type="Proteomes" id="UP000198994"/>
    </source>
</evidence>
<feature type="region of interest" description="Disordered" evidence="1">
    <location>
        <begin position="98"/>
        <end position="117"/>
    </location>
</feature>
<name>A0A1G7I6P2_9RHOB</name>
<dbReference type="STRING" id="282683.SAMN04488105_11265"/>